<keyword evidence="2" id="KW-0963">Cytoplasm</keyword>
<evidence type="ECO:0000259" key="4">
    <source>
        <dbReference type="PROSITE" id="PS50106"/>
    </source>
</evidence>
<evidence type="ECO:0000256" key="2">
    <source>
        <dbReference type="ARBA" id="ARBA00022490"/>
    </source>
</evidence>
<feature type="domain" description="PDZ" evidence="4">
    <location>
        <begin position="424"/>
        <end position="500"/>
    </location>
</feature>
<sequence length="624" mass="67950">MGPLLIEIERPMNDKLGLVLSHYSPAAAATQLGPLDPTKLDEVSSAEMGVYISSILPASIADRHRTFVIRPEEVMALLDTNSGRGYTQLQIMPSHTLARRGYYMGNPKYSCGTLESRKCRPKKFVRKSSLPLEFSQSNLIGVCRSETVLVALDCSQGSGIILGAQSANGKGILIAQIIPDSVAERTGCIQKGDRIISVNKMYNLASQRYGNFLEMLDQSPVQFIKTQAGGVFNVKLAKTGKADLGITVINSNNGAFIISEVKPGSPAHRTGSLRAGDILLAVDSHPLQHFNLDVLLKDNKNDFTTLTIKRDSIPEFYFDGQQKAMGSLCFNDLYGNNYNQMKATTPEYFQNMQVPMRQKTPKQMTPSGGRPPFAEEISENVAENIYNEMSSYDTDYLSDKFTTLSCRIPPPMENKNYGAGHTTIVNIQLEPNGGPLGITLAGSEEISKPITISGVTPGGVADKTGEIFVGDSLVAINGEPVKGIPLSKAKKMLQNLTNDVIHLKLIRNFDYSSEGNGNVAQGQTLYAKVQRPRPRSPSFTDLQSNGSGSDLTMKFRILNVSLGVYINRMRPGGPAAMSGLLKPFDRILQVNGTKTLDFDCCLTVPLIAAAGDQIELVIQRLITE</sequence>
<dbReference type="EMBL" id="CAQQ02038196">
    <property type="status" value="NOT_ANNOTATED_CDS"/>
    <property type="molecule type" value="Genomic_DNA"/>
</dbReference>
<feature type="domain" description="PDZ" evidence="4">
    <location>
        <begin position="233"/>
        <end position="311"/>
    </location>
</feature>
<dbReference type="Gene3D" id="2.30.42.10">
    <property type="match status" value="5"/>
</dbReference>
<keyword evidence="3" id="KW-0677">Repeat</keyword>
<dbReference type="GO" id="GO:0098887">
    <property type="term" value="P:neurotransmitter receptor transport, endosome to postsynaptic membrane"/>
    <property type="evidence" value="ECO:0007669"/>
    <property type="project" value="TreeGrafter"/>
</dbReference>
<dbReference type="InterPro" id="IPR043545">
    <property type="entry name" value="GRIP1/2"/>
</dbReference>
<dbReference type="AlphaFoldDB" id="T1GLW1"/>
<evidence type="ECO:0000256" key="3">
    <source>
        <dbReference type="ARBA" id="ARBA00022737"/>
    </source>
</evidence>
<dbReference type="CDD" id="cd00136">
    <property type="entry name" value="PDZ_canonical"/>
    <property type="match status" value="1"/>
</dbReference>
<dbReference type="PANTHER" id="PTHR46227:SF2">
    <property type="entry name" value="FI03335P"/>
    <property type="match status" value="1"/>
</dbReference>
<evidence type="ECO:0000313" key="6">
    <source>
        <dbReference type="Proteomes" id="UP000015102"/>
    </source>
</evidence>
<evidence type="ECO:0000256" key="1">
    <source>
        <dbReference type="ARBA" id="ARBA00004496"/>
    </source>
</evidence>
<reference evidence="5" key="2">
    <citation type="submission" date="2015-06" db="UniProtKB">
        <authorList>
            <consortium name="EnsemblMetazoa"/>
        </authorList>
    </citation>
    <scope>IDENTIFICATION</scope>
</reference>
<organism evidence="5 6">
    <name type="scientific">Megaselia scalaris</name>
    <name type="common">Humpbacked fly</name>
    <name type="synonym">Phora scalaris</name>
    <dbReference type="NCBI Taxonomy" id="36166"/>
    <lineage>
        <taxon>Eukaryota</taxon>
        <taxon>Metazoa</taxon>
        <taxon>Ecdysozoa</taxon>
        <taxon>Arthropoda</taxon>
        <taxon>Hexapoda</taxon>
        <taxon>Insecta</taxon>
        <taxon>Pterygota</taxon>
        <taxon>Neoptera</taxon>
        <taxon>Endopterygota</taxon>
        <taxon>Diptera</taxon>
        <taxon>Brachycera</taxon>
        <taxon>Muscomorpha</taxon>
        <taxon>Platypezoidea</taxon>
        <taxon>Phoridae</taxon>
        <taxon>Megaseliini</taxon>
        <taxon>Megaselia</taxon>
    </lineage>
</organism>
<comment type="subcellular location">
    <subcellularLocation>
        <location evidence="1">Cytoplasm</location>
    </subcellularLocation>
</comment>
<dbReference type="EMBL" id="CAQQ02038195">
    <property type="status" value="NOT_ANNOTATED_CDS"/>
    <property type="molecule type" value="Genomic_DNA"/>
</dbReference>
<dbReference type="PANTHER" id="PTHR46227">
    <property type="entry name" value="GLUTAMATE RECEPTOR-INTERACTING PROTEIN GRIP"/>
    <property type="match status" value="1"/>
</dbReference>
<feature type="domain" description="PDZ" evidence="4">
    <location>
        <begin position="539"/>
        <end position="622"/>
    </location>
</feature>
<dbReference type="GO" id="GO:0005737">
    <property type="term" value="C:cytoplasm"/>
    <property type="evidence" value="ECO:0007669"/>
    <property type="project" value="UniProtKB-SubCell"/>
</dbReference>
<dbReference type="InterPro" id="IPR001478">
    <property type="entry name" value="PDZ"/>
</dbReference>
<evidence type="ECO:0000313" key="5">
    <source>
        <dbReference type="EnsemblMetazoa" id="MESCA004525-PA"/>
    </source>
</evidence>
<protein>
    <recommendedName>
        <fullName evidence="4">PDZ domain-containing protein</fullName>
    </recommendedName>
</protein>
<dbReference type="SUPFAM" id="SSF50156">
    <property type="entry name" value="PDZ domain-like"/>
    <property type="match status" value="4"/>
</dbReference>
<accession>T1GLW1</accession>
<dbReference type="HOGENOM" id="CLU_004313_0_0_1"/>
<dbReference type="STRING" id="36166.T1GLW1"/>
<name>T1GLW1_MEGSC</name>
<reference evidence="6" key="1">
    <citation type="submission" date="2013-02" db="EMBL/GenBank/DDBJ databases">
        <authorList>
            <person name="Hughes D."/>
        </authorList>
    </citation>
    <scope>NUCLEOTIDE SEQUENCE</scope>
    <source>
        <strain>Durham</strain>
        <strain evidence="6">NC isolate 2 -- Noor lab</strain>
    </source>
</reference>
<dbReference type="EMBL" id="CAQQ02038197">
    <property type="status" value="NOT_ANNOTATED_CDS"/>
    <property type="molecule type" value="Genomic_DNA"/>
</dbReference>
<dbReference type="Proteomes" id="UP000015102">
    <property type="component" value="Unassembled WGS sequence"/>
</dbReference>
<dbReference type="Pfam" id="PF00595">
    <property type="entry name" value="PDZ"/>
    <property type="match status" value="4"/>
</dbReference>
<keyword evidence="6" id="KW-1185">Reference proteome</keyword>
<dbReference type="InterPro" id="IPR036034">
    <property type="entry name" value="PDZ_sf"/>
</dbReference>
<feature type="domain" description="PDZ" evidence="4">
    <location>
        <begin position="149"/>
        <end position="199"/>
    </location>
</feature>
<dbReference type="EnsemblMetazoa" id="MESCA004525-RA">
    <property type="protein sequence ID" value="MESCA004525-PA"/>
    <property type="gene ID" value="MESCA004525"/>
</dbReference>
<dbReference type="SMART" id="SM00228">
    <property type="entry name" value="PDZ"/>
    <property type="match status" value="4"/>
</dbReference>
<dbReference type="PROSITE" id="PS50106">
    <property type="entry name" value="PDZ"/>
    <property type="match status" value="4"/>
</dbReference>
<proteinExistence type="predicted"/>